<keyword evidence="4" id="KW-1278">Translocase</keyword>
<dbReference type="SMART" id="SM00382">
    <property type="entry name" value="AAA"/>
    <property type="match status" value="1"/>
</dbReference>
<dbReference type="OrthoDB" id="9806127at2"/>
<dbReference type="Pfam" id="PF00005">
    <property type="entry name" value="ABC_tran"/>
    <property type="match status" value="1"/>
</dbReference>
<dbReference type="EMBL" id="WEGH01000003">
    <property type="protein sequence ID" value="MQY07431.1"/>
    <property type="molecule type" value="Genomic_DNA"/>
</dbReference>
<dbReference type="Proteomes" id="UP000487268">
    <property type="component" value="Unassembled WGS sequence"/>
</dbReference>
<keyword evidence="7" id="KW-1185">Reference proteome</keyword>
<dbReference type="PROSITE" id="PS50893">
    <property type="entry name" value="ABC_TRANSPORTER_2"/>
    <property type="match status" value="1"/>
</dbReference>
<dbReference type="GO" id="GO:0005524">
    <property type="term" value="F:ATP binding"/>
    <property type="evidence" value="ECO:0007669"/>
    <property type="project" value="UniProtKB-KW"/>
</dbReference>
<evidence type="ECO:0000313" key="7">
    <source>
        <dbReference type="Proteomes" id="UP000487268"/>
    </source>
</evidence>
<proteinExistence type="predicted"/>
<dbReference type="Gene3D" id="3.40.50.300">
    <property type="entry name" value="P-loop containing nucleotide triphosphate hydrolases"/>
    <property type="match status" value="1"/>
</dbReference>
<keyword evidence="2" id="KW-0547">Nucleotide-binding</keyword>
<evidence type="ECO:0000259" key="5">
    <source>
        <dbReference type="PROSITE" id="PS50893"/>
    </source>
</evidence>
<sequence>MLTTGETVFGLERVTVQRGGALLLDDVSCRIPARSCTALVGPSGAGKSTLLRLLNRLEEPSDGVVRLHGRPLPELDVLAVRRRVGLVGQQPVLLTDRILDDLRVGRPDLDAEQAAGLLERVGLPPGMLERATAGLSGGEAQRVCLARALAVGPEVLLLDEPTSALDAVSAKAVETAVRDLVAAGTTAVLVSHNTAQARRIAGHALVLDHGRLTAAGAIDRIAYLDEGP</sequence>
<dbReference type="InterPro" id="IPR003439">
    <property type="entry name" value="ABC_transporter-like_ATP-bd"/>
</dbReference>
<evidence type="ECO:0000256" key="1">
    <source>
        <dbReference type="ARBA" id="ARBA00022448"/>
    </source>
</evidence>
<dbReference type="InterPro" id="IPR003593">
    <property type="entry name" value="AAA+_ATPase"/>
</dbReference>
<feature type="domain" description="ABC transporter" evidence="5">
    <location>
        <begin position="9"/>
        <end position="224"/>
    </location>
</feature>
<accession>A0A7K0C1T7</accession>
<evidence type="ECO:0000256" key="4">
    <source>
        <dbReference type="ARBA" id="ARBA00022967"/>
    </source>
</evidence>
<dbReference type="InterPro" id="IPR017871">
    <property type="entry name" value="ABC_transporter-like_CS"/>
</dbReference>
<name>A0A7K0C1T7_9ACTN</name>
<protein>
    <submittedName>
        <fullName evidence="6">Phosphate import ATP-binding protein PstB 2</fullName>
    </submittedName>
</protein>
<evidence type="ECO:0000256" key="2">
    <source>
        <dbReference type="ARBA" id="ARBA00022741"/>
    </source>
</evidence>
<dbReference type="AlphaFoldDB" id="A0A7K0C1T7"/>
<keyword evidence="1" id="KW-0813">Transport</keyword>
<dbReference type="SUPFAM" id="SSF52540">
    <property type="entry name" value="P-loop containing nucleoside triphosphate hydrolases"/>
    <property type="match status" value="1"/>
</dbReference>
<dbReference type="PROSITE" id="PS00211">
    <property type="entry name" value="ABC_TRANSPORTER_1"/>
    <property type="match status" value="1"/>
</dbReference>
<organism evidence="6 7">
    <name type="scientific">Actinomadura macrotermitis</name>
    <dbReference type="NCBI Taxonomy" id="2585200"/>
    <lineage>
        <taxon>Bacteria</taxon>
        <taxon>Bacillati</taxon>
        <taxon>Actinomycetota</taxon>
        <taxon>Actinomycetes</taxon>
        <taxon>Streptosporangiales</taxon>
        <taxon>Thermomonosporaceae</taxon>
        <taxon>Actinomadura</taxon>
    </lineage>
</organism>
<evidence type="ECO:0000256" key="3">
    <source>
        <dbReference type="ARBA" id="ARBA00022840"/>
    </source>
</evidence>
<comment type="caution">
    <text evidence="6">The sequence shown here is derived from an EMBL/GenBank/DDBJ whole genome shotgun (WGS) entry which is preliminary data.</text>
</comment>
<evidence type="ECO:0000313" key="6">
    <source>
        <dbReference type="EMBL" id="MQY07431.1"/>
    </source>
</evidence>
<dbReference type="RefSeq" id="WP_153537214.1">
    <property type="nucleotide sequence ID" value="NZ_WEGH01000003.1"/>
</dbReference>
<dbReference type="GO" id="GO:0016887">
    <property type="term" value="F:ATP hydrolysis activity"/>
    <property type="evidence" value="ECO:0007669"/>
    <property type="project" value="InterPro"/>
</dbReference>
<dbReference type="PANTHER" id="PTHR43423">
    <property type="entry name" value="ABC TRANSPORTER I FAMILY MEMBER 17"/>
    <property type="match status" value="1"/>
</dbReference>
<dbReference type="InterPro" id="IPR027417">
    <property type="entry name" value="P-loop_NTPase"/>
</dbReference>
<dbReference type="PANTHER" id="PTHR43423:SF1">
    <property type="entry name" value="ABC TRANSPORTER I FAMILY MEMBER 17"/>
    <property type="match status" value="1"/>
</dbReference>
<reference evidence="6 7" key="1">
    <citation type="submission" date="2019-10" db="EMBL/GenBank/DDBJ databases">
        <title>Actinomadura rubteroloni sp. nov. and Actinomadura macrotermitis sp. nov., isolated from the gut of fungus growing-termite Macrotermes natalensis.</title>
        <authorList>
            <person name="Benndorf R."/>
            <person name="Martin K."/>
            <person name="Kuefner M."/>
            <person name="De Beer W."/>
            <person name="Kaster A.-K."/>
            <person name="Vollmers J."/>
            <person name="Poulsen M."/>
            <person name="Beemelmanns C."/>
        </authorList>
    </citation>
    <scope>NUCLEOTIDE SEQUENCE [LARGE SCALE GENOMIC DNA]</scope>
    <source>
        <strain evidence="6 7">RB68</strain>
    </source>
</reference>
<gene>
    <name evidence="6" type="primary">pstB2</name>
    <name evidence="6" type="ORF">ACRB68_55310</name>
</gene>
<keyword evidence="3 6" id="KW-0067">ATP-binding</keyword>